<organism evidence="2 3">
    <name type="scientific">Acropora cervicornis</name>
    <name type="common">Staghorn coral</name>
    <dbReference type="NCBI Taxonomy" id="6130"/>
    <lineage>
        <taxon>Eukaryota</taxon>
        <taxon>Metazoa</taxon>
        <taxon>Cnidaria</taxon>
        <taxon>Anthozoa</taxon>
        <taxon>Hexacorallia</taxon>
        <taxon>Scleractinia</taxon>
        <taxon>Astrocoeniina</taxon>
        <taxon>Acroporidae</taxon>
        <taxon>Acropora</taxon>
    </lineage>
</organism>
<sequence length="112" mass="13074">MAESGDLEDEDLKLPEEVDDEEGLIRGKRVPRIVVQELLREIDPEASELRKVHRLKKRKYNNPGQNYAWHCDEYDKLKPYGFEIHGCIGGWSRKMMWLYVTRSSNQPNSVAA</sequence>
<feature type="domain" description="Integrase core" evidence="1">
    <location>
        <begin position="60"/>
        <end position="109"/>
    </location>
</feature>
<proteinExistence type="predicted"/>
<evidence type="ECO:0000313" key="2">
    <source>
        <dbReference type="EMBL" id="KAK2553908.1"/>
    </source>
</evidence>
<evidence type="ECO:0000259" key="1">
    <source>
        <dbReference type="Pfam" id="PF24764"/>
    </source>
</evidence>
<comment type="caution">
    <text evidence="2">The sequence shown here is derived from an EMBL/GenBank/DDBJ whole genome shotgun (WGS) entry which is preliminary data.</text>
</comment>
<dbReference type="Proteomes" id="UP001249851">
    <property type="component" value="Unassembled WGS sequence"/>
</dbReference>
<gene>
    <name evidence="2" type="ORF">P5673_024604</name>
</gene>
<dbReference type="AlphaFoldDB" id="A0AAD9UXT0"/>
<dbReference type="InterPro" id="IPR058913">
    <property type="entry name" value="Integrase_dom_put"/>
</dbReference>
<dbReference type="PANTHER" id="PTHR46177:SF1">
    <property type="entry name" value="INTEGRASE CATALYTIC DOMAIN-CONTAINING PROTEIN"/>
    <property type="match status" value="1"/>
</dbReference>
<name>A0AAD9UXT0_ACRCE</name>
<reference evidence="2" key="2">
    <citation type="journal article" date="2023" name="Science">
        <title>Genomic signatures of disease resistance in endangered staghorn corals.</title>
        <authorList>
            <person name="Vollmer S.V."/>
            <person name="Selwyn J.D."/>
            <person name="Despard B.A."/>
            <person name="Roesel C.L."/>
        </authorList>
    </citation>
    <scope>NUCLEOTIDE SEQUENCE</scope>
    <source>
        <strain evidence="2">K2</strain>
    </source>
</reference>
<dbReference type="Pfam" id="PF24764">
    <property type="entry name" value="rva_4"/>
    <property type="match status" value="1"/>
</dbReference>
<reference evidence="2" key="1">
    <citation type="journal article" date="2023" name="G3 (Bethesda)">
        <title>Whole genome assembly and annotation of the endangered Caribbean coral Acropora cervicornis.</title>
        <authorList>
            <person name="Selwyn J.D."/>
            <person name="Vollmer S.V."/>
        </authorList>
    </citation>
    <scope>NUCLEOTIDE SEQUENCE</scope>
    <source>
        <strain evidence="2">K2</strain>
    </source>
</reference>
<keyword evidence="3" id="KW-1185">Reference proteome</keyword>
<evidence type="ECO:0000313" key="3">
    <source>
        <dbReference type="Proteomes" id="UP001249851"/>
    </source>
</evidence>
<accession>A0AAD9UXT0</accession>
<dbReference type="EMBL" id="JARQWQ010000073">
    <property type="protein sequence ID" value="KAK2553908.1"/>
    <property type="molecule type" value="Genomic_DNA"/>
</dbReference>
<dbReference type="PANTHER" id="PTHR46177">
    <property type="entry name" value="INTEGRASE CATALYTIC DOMAIN-CONTAINING PROTEIN"/>
    <property type="match status" value="1"/>
</dbReference>
<protein>
    <recommendedName>
        <fullName evidence="1">Integrase core domain-containing protein</fullName>
    </recommendedName>
</protein>